<dbReference type="AlphaFoldDB" id="A0A0B2X2Q2"/>
<sequence length="471" mass="51145">MANPQPAACKRYACDRCREHKLRCSRSSDGDSPCDRCFKFNALCVTSSARPVGRPSVQTSAGNTSTSHQHRRQLHGKYNRGNGSNNKVMPPRSQNEAKRQSNTCLHNAWRQDAHLLSPRSFPPSAAACSETSSGPAGGAPTLEDFEVMTDAPLDESDFSNDVSELGGNGFALDASSFQFQISNSANMAELAFGGMEVIPETENNRQGKNIMYATPDGTQDEGPAPVVTQPAASSGGDGDNTVAFMVVTIGNIIQELANLKNQPWKSWEPCHQSLMDNVLFNICAPEALYGGQPDIASSLAHVLGIATRFTWALQIMSPVSNGMGTTQRTPPTLSMKLMLLSTHIQLAQLFDTILTQTSGFSSAGLSEGRGHGAETDQSSSRGQRRPSQHVMMLTRVFEHHLHSVERLMGLPDESRLWSRKDSYRGILDQDEPSAVTQAVMSQAQDAFRSLKQTMDKMTGVISRIPDVPSTK</sequence>
<evidence type="ECO:0000256" key="1">
    <source>
        <dbReference type="ARBA" id="ARBA00023242"/>
    </source>
</evidence>
<keyword evidence="4" id="KW-0238">DNA-binding</keyword>
<dbReference type="OrthoDB" id="4222821at2759"/>
<feature type="compositionally biased region" description="Basic residues" evidence="2">
    <location>
        <begin position="68"/>
        <end position="78"/>
    </location>
</feature>
<dbReference type="GO" id="GO:0003677">
    <property type="term" value="F:DNA binding"/>
    <property type="evidence" value="ECO:0007669"/>
    <property type="project" value="UniProtKB-KW"/>
</dbReference>
<organism evidence="4 5">
    <name type="scientific">Metarhizium album (strain ARSEF 1941)</name>
    <dbReference type="NCBI Taxonomy" id="1081103"/>
    <lineage>
        <taxon>Eukaryota</taxon>
        <taxon>Fungi</taxon>
        <taxon>Dikarya</taxon>
        <taxon>Ascomycota</taxon>
        <taxon>Pezizomycotina</taxon>
        <taxon>Sordariomycetes</taxon>
        <taxon>Hypocreomycetidae</taxon>
        <taxon>Hypocreales</taxon>
        <taxon>Clavicipitaceae</taxon>
        <taxon>Metarhizium</taxon>
    </lineage>
</organism>
<dbReference type="EMBL" id="AZHE01000002">
    <property type="protein sequence ID" value="KHO00579.1"/>
    <property type="molecule type" value="Genomic_DNA"/>
</dbReference>
<accession>A0A0B2X2Q2</accession>
<dbReference type="GeneID" id="63735812"/>
<protein>
    <submittedName>
        <fullName evidence="4">Zn(2)-C6 fungal-type DNA-binding domain protein</fullName>
    </submittedName>
</protein>
<feature type="domain" description="Zn(2)-C6 fungal-type" evidence="3">
    <location>
        <begin position="13"/>
        <end position="46"/>
    </location>
</feature>
<dbReference type="PROSITE" id="PS50048">
    <property type="entry name" value="ZN2_CY6_FUNGAL_2"/>
    <property type="match status" value="1"/>
</dbReference>
<feature type="region of interest" description="Disordered" evidence="2">
    <location>
        <begin position="120"/>
        <end position="142"/>
    </location>
</feature>
<evidence type="ECO:0000313" key="4">
    <source>
        <dbReference type="EMBL" id="KHO00579.1"/>
    </source>
</evidence>
<dbReference type="GO" id="GO:0008270">
    <property type="term" value="F:zinc ion binding"/>
    <property type="evidence" value="ECO:0007669"/>
    <property type="project" value="InterPro"/>
</dbReference>
<comment type="caution">
    <text evidence="4">The sequence shown here is derived from an EMBL/GenBank/DDBJ whole genome shotgun (WGS) entry which is preliminary data.</text>
</comment>
<dbReference type="Proteomes" id="UP000030816">
    <property type="component" value="Unassembled WGS sequence"/>
</dbReference>
<keyword evidence="5" id="KW-1185">Reference proteome</keyword>
<proteinExistence type="predicted"/>
<dbReference type="InterPro" id="IPR001138">
    <property type="entry name" value="Zn2Cys6_DnaBD"/>
</dbReference>
<dbReference type="RefSeq" id="XP_040681644.1">
    <property type="nucleotide sequence ID" value="XM_040820156.1"/>
</dbReference>
<dbReference type="SUPFAM" id="SSF57701">
    <property type="entry name" value="Zn2/Cys6 DNA-binding domain"/>
    <property type="match status" value="1"/>
</dbReference>
<dbReference type="Pfam" id="PF00172">
    <property type="entry name" value="Zn_clus"/>
    <property type="match status" value="1"/>
</dbReference>
<evidence type="ECO:0000313" key="5">
    <source>
        <dbReference type="Proteomes" id="UP000030816"/>
    </source>
</evidence>
<dbReference type="STRING" id="1081103.A0A0B2X2Q2"/>
<name>A0A0B2X2Q2_METAS</name>
<dbReference type="InterPro" id="IPR036864">
    <property type="entry name" value="Zn2-C6_fun-type_DNA-bd_sf"/>
</dbReference>
<keyword evidence="1" id="KW-0539">Nucleus</keyword>
<feature type="region of interest" description="Disordered" evidence="2">
    <location>
        <begin position="51"/>
        <end position="101"/>
    </location>
</feature>
<evidence type="ECO:0000256" key="2">
    <source>
        <dbReference type="SAM" id="MobiDB-lite"/>
    </source>
</evidence>
<dbReference type="HOGENOM" id="CLU_580150_0_0_1"/>
<dbReference type="CDD" id="cd00067">
    <property type="entry name" value="GAL4"/>
    <property type="match status" value="1"/>
</dbReference>
<feature type="compositionally biased region" description="Polar residues" evidence="2">
    <location>
        <begin position="56"/>
        <end position="67"/>
    </location>
</feature>
<dbReference type="GO" id="GO:0000981">
    <property type="term" value="F:DNA-binding transcription factor activity, RNA polymerase II-specific"/>
    <property type="evidence" value="ECO:0007669"/>
    <property type="project" value="InterPro"/>
</dbReference>
<reference evidence="4 5" key="1">
    <citation type="journal article" date="2014" name="Proc. Natl. Acad. Sci. U.S.A.">
        <title>Trajectory and genomic determinants of fungal-pathogen speciation and host adaptation.</title>
        <authorList>
            <person name="Hu X."/>
            <person name="Xiao G."/>
            <person name="Zheng P."/>
            <person name="Shang Y."/>
            <person name="Su Y."/>
            <person name="Zhang X."/>
            <person name="Liu X."/>
            <person name="Zhan S."/>
            <person name="St Leger R.J."/>
            <person name="Wang C."/>
        </authorList>
    </citation>
    <scope>NUCLEOTIDE SEQUENCE [LARGE SCALE GENOMIC DNA]</scope>
    <source>
        <strain evidence="4 5">ARSEF 1941</strain>
    </source>
</reference>
<evidence type="ECO:0000259" key="3">
    <source>
        <dbReference type="PROSITE" id="PS50048"/>
    </source>
</evidence>
<dbReference type="PROSITE" id="PS00463">
    <property type="entry name" value="ZN2_CY6_FUNGAL_1"/>
    <property type="match status" value="1"/>
</dbReference>
<feature type="region of interest" description="Disordered" evidence="2">
    <location>
        <begin position="363"/>
        <end position="387"/>
    </location>
</feature>
<gene>
    <name evidence="4" type="ORF">MAM_01357</name>
</gene>
<dbReference type="Gene3D" id="4.10.240.10">
    <property type="entry name" value="Zn(2)-C6 fungal-type DNA-binding domain"/>
    <property type="match status" value="1"/>
</dbReference>